<evidence type="ECO:0000256" key="3">
    <source>
        <dbReference type="ARBA" id="ARBA00022553"/>
    </source>
</evidence>
<evidence type="ECO:0000256" key="1">
    <source>
        <dbReference type="ARBA" id="ARBA00000085"/>
    </source>
</evidence>
<feature type="transmembrane region" description="Helical" evidence="7">
    <location>
        <begin position="174"/>
        <end position="192"/>
    </location>
</feature>
<dbReference type="AlphaFoldDB" id="A0A1G2QDK8"/>
<keyword evidence="7" id="KW-0812">Transmembrane</keyword>
<comment type="catalytic activity">
    <reaction evidence="1">
        <text>ATP + protein L-histidine = ADP + protein N-phospho-L-histidine.</text>
        <dbReference type="EC" id="2.7.13.3"/>
    </reaction>
</comment>
<dbReference type="SUPFAM" id="SSF55874">
    <property type="entry name" value="ATPase domain of HSP90 chaperone/DNA topoisomerase II/histidine kinase"/>
    <property type="match status" value="1"/>
</dbReference>
<dbReference type="SMART" id="SM00387">
    <property type="entry name" value="HATPase_c"/>
    <property type="match status" value="1"/>
</dbReference>
<dbReference type="InterPro" id="IPR005467">
    <property type="entry name" value="His_kinase_dom"/>
</dbReference>
<dbReference type="CDD" id="cd00082">
    <property type="entry name" value="HisKA"/>
    <property type="match status" value="1"/>
</dbReference>
<name>A0A1G2QDK8_9BACT</name>
<keyword evidence="7" id="KW-1133">Transmembrane helix</keyword>
<feature type="domain" description="Histidine kinase" evidence="8">
    <location>
        <begin position="266"/>
        <end position="491"/>
    </location>
</feature>
<feature type="transmembrane region" description="Helical" evidence="7">
    <location>
        <begin position="48"/>
        <end position="69"/>
    </location>
</feature>
<evidence type="ECO:0000313" key="10">
    <source>
        <dbReference type="Proteomes" id="UP000177043"/>
    </source>
</evidence>
<reference evidence="9 10" key="1">
    <citation type="journal article" date="2016" name="Nat. Commun.">
        <title>Thousands of microbial genomes shed light on interconnected biogeochemical processes in an aquifer system.</title>
        <authorList>
            <person name="Anantharaman K."/>
            <person name="Brown C.T."/>
            <person name="Hug L.A."/>
            <person name="Sharon I."/>
            <person name="Castelle C.J."/>
            <person name="Probst A.J."/>
            <person name="Thomas B.C."/>
            <person name="Singh A."/>
            <person name="Wilkins M.J."/>
            <person name="Karaoz U."/>
            <person name="Brodie E.L."/>
            <person name="Williams K.H."/>
            <person name="Hubbard S.S."/>
            <person name="Banfield J.F."/>
        </authorList>
    </citation>
    <scope>NUCLEOTIDE SEQUENCE [LARGE SCALE GENOMIC DNA]</scope>
</reference>
<dbReference type="SMART" id="SM00388">
    <property type="entry name" value="HisKA"/>
    <property type="match status" value="1"/>
</dbReference>
<keyword evidence="3" id="KW-0597">Phosphoprotein</keyword>
<dbReference type="Gene3D" id="1.10.287.130">
    <property type="match status" value="1"/>
</dbReference>
<evidence type="ECO:0000313" key="9">
    <source>
        <dbReference type="EMBL" id="OHA58597.1"/>
    </source>
</evidence>
<keyword evidence="5" id="KW-0418">Kinase</keyword>
<dbReference type="PANTHER" id="PTHR43711:SF31">
    <property type="entry name" value="HISTIDINE KINASE"/>
    <property type="match status" value="1"/>
</dbReference>
<accession>A0A1G2QDK8</accession>
<dbReference type="InterPro" id="IPR003661">
    <property type="entry name" value="HisK_dim/P_dom"/>
</dbReference>
<dbReference type="PRINTS" id="PR00344">
    <property type="entry name" value="BCTRLSENSOR"/>
</dbReference>
<evidence type="ECO:0000259" key="8">
    <source>
        <dbReference type="PROSITE" id="PS50109"/>
    </source>
</evidence>
<feature type="transmembrane region" description="Helical" evidence="7">
    <location>
        <begin position="90"/>
        <end position="117"/>
    </location>
</feature>
<dbReference type="InterPro" id="IPR004358">
    <property type="entry name" value="Sig_transdc_His_kin-like_C"/>
</dbReference>
<dbReference type="GO" id="GO:0000155">
    <property type="term" value="F:phosphorelay sensor kinase activity"/>
    <property type="evidence" value="ECO:0007669"/>
    <property type="project" value="InterPro"/>
</dbReference>
<sequence>MQTEVDSLKAIASRRFIFARWFFLFAGILFVGYREVVVGNAEIFSNSATGPIVGLLFMVAMLNILYLLFSNIASKKSSYFLSTILNIGQLGLDFLLVAFLVAVFPNASPFIGLLFILPTIEAILLFDSAIALVISLLGAGVLWGWSYLPASEIKLLSGLFSLPVFGMSDLMREYSIYTAGLIILFVVFWSYFTDLIRIRQVNRSLDHKLEDIPVLSTRQTQTEWARGFGRKMEENSRLLRSKEIELTLAKEQLETLENAKSEFISVTTHELRTPLSAIKWTFNMIMSEQLGPINTEQKEFLSKGYQSTLKMIGIVNNLVHIDHATAKKEDYSFVATDIVSLIDNAIAEFSNQAISKKINLSFSKMVTNLPLIEIDKNKISMVMENLIDNAIKYTPKEGKITVTVTDSRLNSAQPALEISVIDNGVGIPKDEQEKIFHKFFRASNARLAEPDGSGIGLYIAKDIVDRHFGSMWFKSEEGKGTAFHIVLPVHQLNKNVV</sequence>
<dbReference type="FunFam" id="3.30.565.10:FF:000006">
    <property type="entry name" value="Sensor histidine kinase WalK"/>
    <property type="match status" value="1"/>
</dbReference>
<dbReference type="Gene3D" id="3.30.565.10">
    <property type="entry name" value="Histidine kinase-like ATPase, C-terminal domain"/>
    <property type="match status" value="1"/>
</dbReference>
<dbReference type="EMBL" id="MHTJ01000003">
    <property type="protein sequence ID" value="OHA58597.1"/>
    <property type="molecule type" value="Genomic_DNA"/>
</dbReference>
<dbReference type="InterPro" id="IPR036097">
    <property type="entry name" value="HisK_dim/P_sf"/>
</dbReference>
<keyword evidence="6" id="KW-0902">Two-component regulatory system</keyword>
<dbReference type="InterPro" id="IPR036890">
    <property type="entry name" value="HATPase_C_sf"/>
</dbReference>
<dbReference type="InterPro" id="IPR003594">
    <property type="entry name" value="HATPase_dom"/>
</dbReference>
<evidence type="ECO:0000256" key="5">
    <source>
        <dbReference type="ARBA" id="ARBA00022777"/>
    </source>
</evidence>
<dbReference type="InterPro" id="IPR050736">
    <property type="entry name" value="Sensor_HK_Regulatory"/>
</dbReference>
<evidence type="ECO:0000256" key="7">
    <source>
        <dbReference type="SAM" id="Phobius"/>
    </source>
</evidence>
<evidence type="ECO:0000256" key="4">
    <source>
        <dbReference type="ARBA" id="ARBA00022679"/>
    </source>
</evidence>
<dbReference type="CDD" id="cd00075">
    <property type="entry name" value="HATPase"/>
    <property type="match status" value="1"/>
</dbReference>
<dbReference type="EC" id="2.7.13.3" evidence="2"/>
<evidence type="ECO:0000256" key="6">
    <source>
        <dbReference type="ARBA" id="ARBA00023012"/>
    </source>
</evidence>
<dbReference type="Proteomes" id="UP000177043">
    <property type="component" value="Unassembled WGS sequence"/>
</dbReference>
<dbReference type="PANTHER" id="PTHR43711">
    <property type="entry name" value="TWO-COMPONENT HISTIDINE KINASE"/>
    <property type="match status" value="1"/>
</dbReference>
<comment type="caution">
    <text evidence="9">The sequence shown here is derived from an EMBL/GenBank/DDBJ whole genome shotgun (WGS) entry which is preliminary data.</text>
</comment>
<keyword evidence="4" id="KW-0808">Transferase</keyword>
<keyword evidence="7" id="KW-0472">Membrane</keyword>
<gene>
    <name evidence="9" type="ORF">A2571_02395</name>
</gene>
<organism evidence="9 10">
    <name type="scientific">Candidatus Vogelbacteria bacterium RIFOXYD1_FULL_44_32</name>
    <dbReference type="NCBI Taxonomy" id="1802438"/>
    <lineage>
        <taxon>Bacteria</taxon>
        <taxon>Candidatus Vogeliibacteriota</taxon>
    </lineage>
</organism>
<dbReference type="SUPFAM" id="SSF47384">
    <property type="entry name" value="Homodimeric domain of signal transducing histidine kinase"/>
    <property type="match status" value="1"/>
</dbReference>
<feature type="transmembrane region" description="Helical" evidence="7">
    <location>
        <begin position="17"/>
        <end position="36"/>
    </location>
</feature>
<proteinExistence type="predicted"/>
<dbReference type="Pfam" id="PF02518">
    <property type="entry name" value="HATPase_c"/>
    <property type="match status" value="1"/>
</dbReference>
<protein>
    <recommendedName>
        <fullName evidence="2">histidine kinase</fullName>
        <ecNumber evidence="2">2.7.13.3</ecNumber>
    </recommendedName>
</protein>
<dbReference type="PROSITE" id="PS50109">
    <property type="entry name" value="HIS_KIN"/>
    <property type="match status" value="1"/>
</dbReference>
<dbReference type="STRING" id="1802438.A2571_02395"/>
<feature type="transmembrane region" description="Helical" evidence="7">
    <location>
        <begin position="123"/>
        <end position="145"/>
    </location>
</feature>
<evidence type="ECO:0000256" key="2">
    <source>
        <dbReference type="ARBA" id="ARBA00012438"/>
    </source>
</evidence>
<dbReference type="Pfam" id="PF00512">
    <property type="entry name" value="HisKA"/>
    <property type="match status" value="1"/>
</dbReference>